<keyword evidence="6" id="KW-1185">Reference proteome</keyword>
<dbReference type="Proteomes" id="UP001596044">
    <property type="component" value="Unassembled WGS sequence"/>
</dbReference>
<comment type="caution">
    <text evidence="5">The sequence shown here is derived from an EMBL/GenBank/DDBJ whole genome shotgun (WGS) entry which is preliminary data.</text>
</comment>
<dbReference type="Pfam" id="PF00144">
    <property type="entry name" value="Beta-lactamase"/>
    <property type="match status" value="1"/>
</dbReference>
<dbReference type="PANTHER" id="PTHR46825">
    <property type="entry name" value="D-ALANYL-D-ALANINE-CARBOXYPEPTIDASE/ENDOPEPTIDASE AMPH"/>
    <property type="match status" value="1"/>
</dbReference>
<evidence type="ECO:0000259" key="4">
    <source>
        <dbReference type="Pfam" id="PF00144"/>
    </source>
</evidence>
<proteinExistence type="predicted"/>
<dbReference type="InterPro" id="IPR050491">
    <property type="entry name" value="AmpC-like"/>
</dbReference>
<keyword evidence="2" id="KW-0472">Membrane</keyword>
<dbReference type="RefSeq" id="WP_270884888.1">
    <property type="nucleotide sequence ID" value="NZ_JAQFVF010000080.1"/>
</dbReference>
<dbReference type="EMBL" id="JBHSMJ010000022">
    <property type="protein sequence ID" value="MFC5449898.1"/>
    <property type="molecule type" value="Genomic_DNA"/>
</dbReference>
<evidence type="ECO:0000256" key="2">
    <source>
        <dbReference type="ARBA" id="ARBA00023136"/>
    </source>
</evidence>
<dbReference type="Gene3D" id="3.40.710.10">
    <property type="entry name" value="DD-peptidase/beta-lactamase superfamily"/>
    <property type="match status" value="1"/>
</dbReference>
<name>A0ABW0K953_9BACL</name>
<evidence type="ECO:0000313" key="5">
    <source>
        <dbReference type="EMBL" id="MFC5449898.1"/>
    </source>
</evidence>
<evidence type="ECO:0000256" key="3">
    <source>
        <dbReference type="SAM" id="SignalP"/>
    </source>
</evidence>
<reference evidence="6" key="1">
    <citation type="journal article" date="2019" name="Int. J. Syst. Evol. Microbiol.">
        <title>The Global Catalogue of Microorganisms (GCM) 10K type strain sequencing project: providing services to taxonomists for standard genome sequencing and annotation.</title>
        <authorList>
            <consortium name="The Broad Institute Genomics Platform"/>
            <consortium name="The Broad Institute Genome Sequencing Center for Infectious Disease"/>
            <person name="Wu L."/>
            <person name="Ma J."/>
        </authorList>
    </citation>
    <scope>NUCLEOTIDE SEQUENCE [LARGE SCALE GENOMIC DNA]</scope>
    <source>
        <strain evidence="6">KACC 11904</strain>
    </source>
</reference>
<sequence>MKKIIATLTISALALGAIGVTQTINVSAKAPTPSVVADSHDKQISKQIDELLQSKKFNGTVLVAKDGKVFMSKGFGESNFTTHTKNDSETIFRIGSVSKSVTAVAVMQLVEQGKLNLDDPINKFFPDFPSGDKITVHQLLSHTSGIGDEAFLEELGKEPAAYYSSAKMLEVGKRAAEKLNSDPGTKYSYSNIGYHLLGLIIEQVSHTTWDNYVNEHIIKPANMTRSGVDINEPIVRNHAVGGDPEGKPTPFMDMSYAEAAGGLYSTVGDLLKFDQALTSEKLLSKKSFEKMTTPVQESYGYGWVDGSKLKQSSDWKWHNGEISGYLGFNAINTKENMEVIVLTNKEIDTKEFALEIAGGVIDILDKMPSDPGKAKNND</sequence>
<keyword evidence="5" id="KW-0378">Hydrolase</keyword>
<dbReference type="EC" id="3.-.-.-" evidence="5"/>
<dbReference type="GO" id="GO:0016787">
    <property type="term" value="F:hydrolase activity"/>
    <property type="evidence" value="ECO:0007669"/>
    <property type="project" value="UniProtKB-KW"/>
</dbReference>
<protein>
    <submittedName>
        <fullName evidence="5">Serine hydrolase domain-containing protein</fullName>
        <ecNumber evidence="5">3.-.-.-</ecNumber>
    </submittedName>
</protein>
<feature type="chain" id="PRO_5047500745" evidence="3">
    <location>
        <begin position="20"/>
        <end position="378"/>
    </location>
</feature>
<evidence type="ECO:0000313" key="6">
    <source>
        <dbReference type="Proteomes" id="UP001596044"/>
    </source>
</evidence>
<feature type="domain" description="Beta-lactamase-related" evidence="4">
    <location>
        <begin position="47"/>
        <end position="352"/>
    </location>
</feature>
<keyword evidence="3" id="KW-0732">Signal</keyword>
<dbReference type="InterPro" id="IPR012338">
    <property type="entry name" value="Beta-lactam/transpept-like"/>
</dbReference>
<dbReference type="InterPro" id="IPR001466">
    <property type="entry name" value="Beta-lactam-related"/>
</dbReference>
<dbReference type="SUPFAM" id="SSF56601">
    <property type="entry name" value="beta-lactamase/transpeptidase-like"/>
    <property type="match status" value="1"/>
</dbReference>
<feature type="signal peptide" evidence="3">
    <location>
        <begin position="1"/>
        <end position="19"/>
    </location>
</feature>
<organism evidence="5 6">
    <name type="scientific">Paenibacillus aestuarii</name>
    <dbReference type="NCBI Taxonomy" id="516965"/>
    <lineage>
        <taxon>Bacteria</taxon>
        <taxon>Bacillati</taxon>
        <taxon>Bacillota</taxon>
        <taxon>Bacilli</taxon>
        <taxon>Bacillales</taxon>
        <taxon>Paenibacillaceae</taxon>
        <taxon>Paenibacillus</taxon>
    </lineage>
</organism>
<gene>
    <name evidence="5" type="ORF">ACFPOG_16735</name>
</gene>
<comment type="subcellular location">
    <subcellularLocation>
        <location evidence="1">Membrane</location>
    </subcellularLocation>
</comment>
<evidence type="ECO:0000256" key="1">
    <source>
        <dbReference type="ARBA" id="ARBA00004370"/>
    </source>
</evidence>
<dbReference type="PANTHER" id="PTHR46825:SF11">
    <property type="entry name" value="PENICILLIN-BINDING PROTEIN 4"/>
    <property type="match status" value="1"/>
</dbReference>
<accession>A0ABW0K953</accession>